<evidence type="ECO:0000259" key="3">
    <source>
        <dbReference type="PROSITE" id="PS51781"/>
    </source>
</evidence>
<dbReference type="InterPro" id="IPR002509">
    <property type="entry name" value="NODB_dom"/>
</dbReference>
<dbReference type="SUPFAM" id="SSF88713">
    <property type="entry name" value="Glycoside hydrolase/deacetylase"/>
    <property type="match status" value="1"/>
</dbReference>
<keyword evidence="1" id="KW-0479">Metal-binding</keyword>
<dbReference type="Proteomes" id="UP000523863">
    <property type="component" value="Unassembled WGS sequence"/>
</dbReference>
<sequence length="335" mass="35858">MATTALSSGAQAQSAAEVKSGTQAAASSSMNATAQTPSTLNTMFAAALPAGATTYLSLGTTSANLNVRSGPSAYYSILTSIPAGTTVNLYYKHPTTGWYHVKYGVHWGWVSASYIQNIGASPYVNKYAGPNRTPRVVLTFDDCPSTLTSFDNATIYARDNGIGLVLAPSGTCLSSFKSKYGIDLASRARARGHYVINHSVTHAELTRLSTSGILRELSSPGVATNIGRPPFGAVNTTVNSAYALKGMYQWFWDVDTRDWENKSKTATIYNAVHMARAGSTVLMHMQWYGFSPDSLRQIKAGLAERGLGVCRPFRGYDNAGAVLTSPFYIPQSLPC</sequence>
<dbReference type="PROSITE" id="PS51781">
    <property type="entry name" value="SH3B"/>
    <property type="match status" value="1"/>
</dbReference>
<evidence type="ECO:0000256" key="2">
    <source>
        <dbReference type="ARBA" id="ARBA00022801"/>
    </source>
</evidence>
<evidence type="ECO:0000313" key="5">
    <source>
        <dbReference type="Proteomes" id="UP000523863"/>
    </source>
</evidence>
<dbReference type="GO" id="GO:0005975">
    <property type="term" value="P:carbohydrate metabolic process"/>
    <property type="evidence" value="ECO:0007669"/>
    <property type="project" value="InterPro"/>
</dbReference>
<feature type="domain" description="SH3b" evidence="3">
    <location>
        <begin position="52"/>
        <end position="119"/>
    </location>
</feature>
<dbReference type="GO" id="GO:0046872">
    <property type="term" value="F:metal ion binding"/>
    <property type="evidence" value="ECO:0007669"/>
    <property type="project" value="UniProtKB-KW"/>
</dbReference>
<dbReference type="RefSeq" id="WP_183643812.1">
    <property type="nucleotide sequence ID" value="NZ_JACHBL010000001.1"/>
</dbReference>
<gene>
    <name evidence="4" type="ORF">BKA12_002216</name>
</gene>
<dbReference type="InterPro" id="IPR011330">
    <property type="entry name" value="Glyco_hydro/deAcase_b/a-brl"/>
</dbReference>
<dbReference type="SMART" id="SM00287">
    <property type="entry name" value="SH3b"/>
    <property type="match status" value="1"/>
</dbReference>
<dbReference type="AlphaFoldDB" id="A0A7W9DCG0"/>
<keyword evidence="5" id="KW-1185">Reference proteome</keyword>
<dbReference type="InterPro" id="IPR003646">
    <property type="entry name" value="SH3-like_bac-type"/>
</dbReference>
<dbReference type="CDD" id="cd10917">
    <property type="entry name" value="CE4_NodB_like_6s_7s"/>
    <property type="match status" value="1"/>
</dbReference>
<dbReference type="Pfam" id="PF08239">
    <property type="entry name" value="SH3_3"/>
    <property type="match status" value="1"/>
</dbReference>
<dbReference type="GO" id="GO:0016020">
    <property type="term" value="C:membrane"/>
    <property type="evidence" value="ECO:0007669"/>
    <property type="project" value="TreeGrafter"/>
</dbReference>
<protein>
    <recommendedName>
        <fullName evidence="3">SH3b domain-containing protein</fullName>
    </recommendedName>
</protein>
<dbReference type="GO" id="GO:0016810">
    <property type="term" value="F:hydrolase activity, acting on carbon-nitrogen (but not peptide) bonds"/>
    <property type="evidence" value="ECO:0007669"/>
    <property type="project" value="InterPro"/>
</dbReference>
<keyword evidence="2" id="KW-0378">Hydrolase</keyword>
<dbReference type="PANTHER" id="PTHR10587">
    <property type="entry name" value="GLYCOSYL TRANSFERASE-RELATED"/>
    <property type="match status" value="1"/>
</dbReference>
<organism evidence="4 5">
    <name type="scientific">Neomicrococcus lactis</name>
    <dbReference type="NCBI Taxonomy" id="732241"/>
    <lineage>
        <taxon>Bacteria</taxon>
        <taxon>Bacillati</taxon>
        <taxon>Actinomycetota</taxon>
        <taxon>Actinomycetes</taxon>
        <taxon>Micrococcales</taxon>
        <taxon>Micrococcaceae</taxon>
        <taxon>Neomicrococcus</taxon>
    </lineage>
</organism>
<name>A0A7W9DCG0_9MICC</name>
<reference evidence="4 5" key="1">
    <citation type="submission" date="2020-08" db="EMBL/GenBank/DDBJ databases">
        <title>Sequencing the genomes of 1000 actinobacteria strains.</title>
        <authorList>
            <person name="Klenk H.-P."/>
        </authorList>
    </citation>
    <scope>NUCLEOTIDE SEQUENCE [LARGE SCALE GENOMIC DNA]</scope>
    <source>
        <strain evidence="4 5">DSM 23694</strain>
    </source>
</reference>
<dbReference type="Pfam" id="PF01522">
    <property type="entry name" value="Polysacc_deac_1"/>
    <property type="match status" value="1"/>
</dbReference>
<dbReference type="Gene3D" id="2.30.30.40">
    <property type="entry name" value="SH3 Domains"/>
    <property type="match status" value="1"/>
</dbReference>
<dbReference type="InterPro" id="IPR050248">
    <property type="entry name" value="Polysacc_deacetylase_ArnD"/>
</dbReference>
<accession>A0A7W9DCG0</accession>
<comment type="caution">
    <text evidence="4">The sequence shown here is derived from an EMBL/GenBank/DDBJ whole genome shotgun (WGS) entry which is preliminary data.</text>
</comment>
<proteinExistence type="predicted"/>
<evidence type="ECO:0000256" key="1">
    <source>
        <dbReference type="ARBA" id="ARBA00022723"/>
    </source>
</evidence>
<dbReference type="PANTHER" id="PTHR10587:SF133">
    <property type="entry name" value="CHITIN DEACETYLASE 1-RELATED"/>
    <property type="match status" value="1"/>
</dbReference>
<dbReference type="EMBL" id="JACHBL010000001">
    <property type="protein sequence ID" value="MBB5599136.1"/>
    <property type="molecule type" value="Genomic_DNA"/>
</dbReference>
<dbReference type="Gene3D" id="3.20.20.370">
    <property type="entry name" value="Glycoside hydrolase/deacetylase"/>
    <property type="match status" value="1"/>
</dbReference>
<evidence type="ECO:0000313" key="4">
    <source>
        <dbReference type="EMBL" id="MBB5599136.1"/>
    </source>
</evidence>